<dbReference type="Proteomes" id="UP000601055">
    <property type="component" value="Unassembled WGS sequence"/>
</dbReference>
<feature type="transmembrane region" description="Helical" evidence="6">
    <location>
        <begin position="769"/>
        <end position="789"/>
    </location>
</feature>
<keyword evidence="3 6" id="KW-0812">Transmembrane</keyword>
<keyword evidence="2" id="KW-1003">Cell membrane</keyword>
<evidence type="ECO:0000313" key="10">
    <source>
        <dbReference type="Proteomes" id="UP000601055"/>
    </source>
</evidence>
<feature type="transmembrane region" description="Helical" evidence="6">
    <location>
        <begin position="395"/>
        <end position="417"/>
    </location>
</feature>
<dbReference type="PANTHER" id="PTHR30572:SF18">
    <property type="entry name" value="ABC-TYPE MACROLIDE FAMILY EXPORT SYSTEM PERMEASE COMPONENT 2"/>
    <property type="match status" value="1"/>
</dbReference>
<evidence type="ECO:0000256" key="6">
    <source>
        <dbReference type="SAM" id="Phobius"/>
    </source>
</evidence>
<dbReference type="EMBL" id="WNXD01000001">
    <property type="protein sequence ID" value="MBB2144344.1"/>
    <property type="molecule type" value="Genomic_DNA"/>
</dbReference>
<dbReference type="GO" id="GO:0005886">
    <property type="term" value="C:plasma membrane"/>
    <property type="evidence" value="ECO:0007669"/>
    <property type="project" value="UniProtKB-SubCell"/>
</dbReference>
<feature type="transmembrane region" description="Helical" evidence="6">
    <location>
        <begin position="345"/>
        <end position="375"/>
    </location>
</feature>
<evidence type="ECO:0000256" key="4">
    <source>
        <dbReference type="ARBA" id="ARBA00022989"/>
    </source>
</evidence>
<dbReference type="InterPro" id="IPR025857">
    <property type="entry name" value="MacB_PCD"/>
</dbReference>
<dbReference type="InterPro" id="IPR050250">
    <property type="entry name" value="Macrolide_Exporter_MacB"/>
</dbReference>
<keyword evidence="5 6" id="KW-0472">Membrane</keyword>
<dbReference type="InterPro" id="IPR003838">
    <property type="entry name" value="ABC3_permease_C"/>
</dbReference>
<feature type="domain" description="ABC3 transporter permease C-terminal" evidence="7">
    <location>
        <begin position="304"/>
        <end position="422"/>
    </location>
</feature>
<comment type="caution">
    <text evidence="9">The sequence shown here is derived from an EMBL/GenBank/DDBJ whole genome shotgun (WGS) entry which is preliminary data.</text>
</comment>
<dbReference type="RefSeq" id="WP_182921034.1">
    <property type="nucleotide sequence ID" value="NZ_WNXD01000001.1"/>
</dbReference>
<proteinExistence type="predicted"/>
<dbReference type="Pfam" id="PF02687">
    <property type="entry name" value="FtsX"/>
    <property type="match status" value="2"/>
</dbReference>
<reference evidence="9" key="1">
    <citation type="submission" date="2019-11" db="EMBL/GenBank/DDBJ databases">
        <title>Description of Pedobacter sp. LMG 31464T.</title>
        <authorList>
            <person name="Carlier A."/>
            <person name="Qi S."/>
            <person name="Vandamme P."/>
        </authorList>
    </citation>
    <scope>NUCLEOTIDE SEQUENCE</scope>
    <source>
        <strain evidence="9">LMG 31464</strain>
    </source>
</reference>
<dbReference type="AlphaFoldDB" id="A0A923IUN3"/>
<feature type="transmembrane region" description="Helical" evidence="6">
    <location>
        <begin position="438"/>
        <end position="461"/>
    </location>
</feature>
<evidence type="ECO:0000256" key="2">
    <source>
        <dbReference type="ARBA" id="ARBA00022475"/>
    </source>
</evidence>
<keyword evidence="4 6" id="KW-1133">Transmembrane helix</keyword>
<sequence length="806" mass="90792">MFKLNLKIALRNLFKNKVYAAINIGGLALGLTAFVLLLLFINHETNYDKWNPDLDKVYQIREHHDSFTPDNQQHWMESVESRVGALVTNKVPQFKQVTKVGISWGDGYSVKLANADPILIKDIRDADSLFFKVFPYKFVQGDQLTAISTPNTIVLKRSVALKLFGTEKVLGKQLKLLMWRTDEGRMVTVTGVVEDPSTPQSVNFNAILHSGEREQDPDQISNTNHCEVYALAAQKLDTTAVNKVLQKVYVDYKKRTIVDQKGIDFKDYYKNGKTPGLKIVPLQEVYSTPSLTPSWLDKIKPIIALSIFLLLVSIINFVNLSTAQSVQRAKEVGVKKVLGAYKKQLVIQFLLESAIQTLASLFICVILVEILLPAFSNQFDVQLSFWHSKQLLSMLFQLVGLFIFITLLAGFYPAWMLSKYNPVKVLKGNYENGFKGIALRNGLVIVQFIIAVTFIIGIGVMQQQTSYVANKDLGFNRDKLINISTNYNDGDPFGERVKRVTGVKYVATTTQVMGNTFNFSNEITFNNQKYDLNTVTVTMDALPALGVQVVKGRIFSRAYGQDTINSVVINQSAERLLGKNMVGKQYKTFKGTNVFQVVGVIKDYNNEGFDKAVLPTIYKVTHLGGSSNTNNLLIRFESENYKPAMKAIEGIWKELYPAFPMRYIAVEDAFQNELKATRRQMQIIVLFSVISVILSLLGLFALSAFIAKRKTKEIAIRKILGASNFQVINMLNRSFLILVIIANLISWPIAFILTRKWLEGFAYRIDMPIWPFLMATLLSVVIAVFTVSLQARKAAVNNPVDALKYE</sequence>
<feature type="domain" description="ABC3 transporter permease C-terminal" evidence="7">
    <location>
        <begin position="686"/>
        <end position="795"/>
    </location>
</feature>
<evidence type="ECO:0000259" key="8">
    <source>
        <dbReference type="Pfam" id="PF12704"/>
    </source>
</evidence>
<feature type="transmembrane region" description="Helical" evidence="6">
    <location>
        <begin position="302"/>
        <end position="320"/>
    </location>
</feature>
<evidence type="ECO:0000256" key="5">
    <source>
        <dbReference type="ARBA" id="ARBA00023136"/>
    </source>
</evidence>
<gene>
    <name evidence="9" type="ORF">GM921_02500</name>
</gene>
<feature type="transmembrane region" description="Helical" evidence="6">
    <location>
        <begin position="683"/>
        <end position="707"/>
    </location>
</feature>
<keyword evidence="10" id="KW-1185">Reference proteome</keyword>
<feature type="domain" description="MacB-like periplasmic core" evidence="8">
    <location>
        <begin position="448"/>
        <end position="649"/>
    </location>
</feature>
<evidence type="ECO:0000259" key="7">
    <source>
        <dbReference type="Pfam" id="PF02687"/>
    </source>
</evidence>
<comment type="subcellular location">
    <subcellularLocation>
        <location evidence="1">Cell membrane</location>
        <topology evidence="1">Multi-pass membrane protein</topology>
    </subcellularLocation>
</comment>
<evidence type="ECO:0000313" key="9">
    <source>
        <dbReference type="EMBL" id="MBB2144344.1"/>
    </source>
</evidence>
<evidence type="ECO:0000256" key="1">
    <source>
        <dbReference type="ARBA" id="ARBA00004651"/>
    </source>
</evidence>
<organism evidence="9 10">
    <name type="scientific">Pedobacter planticolens</name>
    <dbReference type="NCBI Taxonomy" id="2679964"/>
    <lineage>
        <taxon>Bacteria</taxon>
        <taxon>Pseudomonadati</taxon>
        <taxon>Bacteroidota</taxon>
        <taxon>Sphingobacteriia</taxon>
        <taxon>Sphingobacteriales</taxon>
        <taxon>Sphingobacteriaceae</taxon>
        <taxon>Pedobacter</taxon>
    </lineage>
</organism>
<feature type="transmembrane region" description="Helical" evidence="6">
    <location>
        <begin position="735"/>
        <end position="754"/>
    </location>
</feature>
<dbReference type="GO" id="GO:0022857">
    <property type="term" value="F:transmembrane transporter activity"/>
    <property type="evidence" value="ECO:0007669"/>
    <property type="project" value="TreeGrafter"/>
</dbReference>
<protein>
    <submittedName>
        <fullName evidence="9">FtsX-like permease family protein</fullName>
    </submittedName>
</protein>
<dbReference type="PANTHER" id="PTHR30572">
    <property type="entry name" value="MEMBRANE COMPONENT OF TRANSPORTER-RELATED"/>
    <property type="match status" value="1"/>
</dbReference>
<feature type="transmembrane region" description="Helical" evidence="6">
    <location>
        <begin position="20"/>
        <end position="41"/>
    </location>
</feature>
<name>A0A923IUN3_9SPHI</name>
<dbReference type="Pfam" id="PF12704">
    <property type="entry name" value="MacB_PCD"/>
    <property type="match status" value="2"/>
</dbReference>
<feature type="domain" description="MacB-like periplasmic core" evidence="8">
    <location>
        <begin position="21"/>
        <end position="246"/>
    </location>
</feature>
<accession>A0A923IUN3</accession>
<evidence type="ECO:0000256" key="3">
    <source>
        <dbReference type="ARBA" id="ARBA00022692"/>
    </source>
</evidence>